<reference evidence="2 3" key="1">
    <citation type="journal article" date="2007" name="Appl. Environ. Microbiol.">
        <title>Genome sequence of the cellulolytic gliding bacterium Cytophaga hutchinsonii.</title>
        <authorList>
            <person name="Xie G."/>
            <person name="Bruce D.C."/>
            <person name="Challacombe J.F."/>
            <person name="Chertkov O."/>
            <person name="Detter J.C."/>
            <person name="Gilna P."/>
            <person name="Han C.S."/>
            <person name="Lucas S."/>
            <person name="Misra M."/>
            <person name="Myers G.L."/>
            <person name="Richardson P."/>
            <person name="Tapia R."/>
            <person name="Thayer N."/>
            <person name="Thompson L.S."/>
            <person name="Brettin T.S."/>
            <person name="Henrissat B."/>
            <person name="Wilson D.B."/>
            <person name="McBride M.J."/>
        </authorList>
    </citation>
    <scope>NUCLEOTIDE SEQUENCE [LARGE SCALE GENOMIC DNA]</scope>
    <source>
        <strain evidence="3">ATCC 33406 / DSM 1761 / CIP 103989 / NBRC 15051 / NCIMB 9469 / D465</strain>
    </source>
</reference>
<name>A0A6N4SVC1_CYTH3</name>
<evidence type="ECO:0000256" key="1">
    <source>
        <dbReference type="SAM" id="Phobius"/>
    </source>
</evidence>
<accession>A0A6N4SVC1</accession>
<dbReference type="AlphaFoldDB" id="A0A6N4SVC1"/>
<protein>
    <recommendedName>
        <fullName evidence="4">DUF983 domain-containing protein</fullName>
    </recommendedName>
</protein>
<sequence length="128" mass="15324">MKAFNNTLFALLTLKCPRCHKGKMFTHSNMYVWKTSHLMPEKCSCCEQPMEPETGFYYGAMYLSYALYVMLFVPMFMITVFFDLPYFEFFISFVVLTVLISPYFFRLSRACYLYLFVRYDKEKSNCVH</sequence>
<feature type="transmembrane region" description="Helical" evidence="1">
    <location>
        <begin position="62"/>
        <end position="82"/>
    </location>
</feature>
<dbReference type="RefSeq" id="WP_011586601.1">
    <property type="nucleotide sequence ID" value="NC_008255.1"/>
</dbReference>
<evidence type="ECO:0008006" key="4">
    <source>
        <dbReference type="Google" id="ProtNLM"/>
    </source>
</evidence>
<keyword evidence="1" id="KW-0812">Transmembrane</keyword>
<dbReference type="InterPro" id="IPR009325">
    <property type="entry name" value="DUF983"/>
</dbReference>
<keyword evidence="1" id="KW-1133">Transmembrane helix</keyword>
<dbReference type="Pfam" id="PF06170">
    <property type="entry name" value="DUF983"/>
    <property type="match status" value="1"/>
</dbReference>
<gene>
    <name evidence="2" type="ordered locus">CHU_3252</name>
</gene>
<dbReference type="KEGG" id="chu:CHU_3252"/>
<evidence type="ECO:0000313" key="2">
    <source>
        <dbReference type="EMBL" id="ABG60491.1"/>
    </source>
</evidence>
<evidence type="ECO:0000313" key="3">
    <source>
        <dbReference type="Proteomes" id="UP000001822"/>
    </source>
</evidence>
<keyword evidence="3" id="KW-1185">Reference proteome</keyword>
<dbReference type="OrthoDB" id="9790326at2"/>
<dbReference type="Proteomes" id="UP000001822">
    <property type="component" value="Chromosome"/>
</dbReference>
<feature type="transmembrane region" description="Helical" evidence="1">
    <location>
        <begin position="89"/>
        <end position="105"/>
    </location>
</feature>
<organism evidence="2 3">
    <name type="scientific">Cytophaga hutchinsonii (strain ATCC 33406 / DSM 1761 / CIP 103989 / NBRC 15051 / NCIMB 9469 / D465)</name>
    <dbReference type="NCBI Taxonomy" id="269798"/>
    <lineage>
        <taxon>Bacteria</taxon>
        <taxon>Pseudomonadati</taxon>
        <taxon>Bacteroidota</taxon>
        <taxon>Cytophagia</taxon>
        <taxon>Cytophagales</taxon>
        <taxon>Cytophagaceae</taxon>
        <taxon>Cytophaga</taxon>
    </lineage>
</organism>
<proteinExistence type="predicted"/>
<dbReference type="EMBL" id="CP000383">
    <property type="protein sequence ID" value="ABG60491.1"/>
    <property type="molecule type" value="Genomic_DNA"/>
</dbReference>
<keyword evidence="1" id="KW-0472">Membrane</keyword>